<dbReference type="PROSITE" id="PS50109">
    <property type="entry name" value="HIS_KIN"/>
    <property type="match status" value="1"/>
</dbReference>
<dbReference type="InterPro" id="IPR036097">
    <property type="entry name" value="HisK_dim/P_sf"/>
</dbReference>
<keyword evidence="3" id="KW-0597">Phosphoprotein</keyword>
<dbReference type="InterPro" id="IPR036890">
    <property type="entry name" value="HATPase_C_sf"/>
</dbReference>
<dbReference type="SMART" id="SM00388">
    <property type="entry name" value="HisKA"/>
    <property type="match status" value="1"/>
</dbReference>
<dbReference type="EMBL" id="OAOQ01000005">
    <property type="protein sequence ID" value="SNX70096.1"/>
    <property type="molecule type" value="Genomic_DNA"/>
</dbReference>
<feature type="domain" description="Histidine kinase" evidence="8">
    <location>
        <begin position="472"/>
        <end position="692"/>
    </location>
</feature>
<dbReference type="SUPFAM" id="SSF55874">
    <property type="entry name" value="ATPase domain of HSP90 chaperone/DNA topoisomerase II/histidine kinase"/>
    <property type="match status" value="1"/>
</dbReference>
<evidence type="ECO:0000256" key="2">
    <source>
        <dbReference type="ARBA" id="ARBA00012438"/>
    </source>
</evidence>
<dbReference type="RefSeq" id="WP_097030100.1">
    <property type="nucleotide sequence ID" value="NZ_OAOQ01000005.1"/>
</dbReference>
<dbReference type="Gene3D" id="3.30.450.20">
    <property type="entry name" value="PAS domain"/>
    <property type="match status" value="1"/>
</dbReference>
<dbReference type="GO" id="GO:0000155">
    <property type="term" value="F:phosphorelay sensor kinase activity"/>
    <property type="evidence" value="ECO:0007669"/>
    <property type="project" value="InterPro"/>
</dbReference>
<dbReference type="InterPro" id="IPR005467">
    <property type="entry name" value="His_kinase_dom"/>
</dbReference>
<keyword evidence="4" id="KW-0808">Transferase</keyword>
<dbReference type="Gene3D" id="1.10.287.130">
    <property type="match status" value="1"/>
</dbReference>
<sequence length="696" mass="76490">MFRNAKAGPVTPVPLKKWLWRSYIKAALVPLLLIELGFIGIYWATSQVVYDRGAAAMTRISTDTLRDAAAREANIIAHRLQAVAVMTGIYADEAARALAMPADVPDEEKARHAYAPDGAFYTTRDTGNSAVFYSGHVPIGEAEREKVWRTVRLDPIMKSIKNADPLVSQLYLNTHDSLNRIYPYFEVLDIYPSNMDIPAYNFYYEADEKHNPARVPVWTDAYVDPAGSGWMVSSIAPVYSAERLEGVVGIDITIATIVRRVLNIQIPGEGFAILVGRDGTILALPKEGEAELGLNELVAHDYENAIQQDTFKPDAFNIFRRPELAGLAEALRSQREGVRRIDLKQPMIAAWSTVAGPSWTLLVLTSEESLLTESANLRSQLTVVSEIMIAVLLVFYAAFFAYLWRRSVVMSARVAQPLSDLEQRMVTISEGGTVSATHNYPISELQTVGEHLVTMGAKLDAANQAKSNFLSAMSHELRTPLTSVIGYSELLEVAEGKSLDGERMKQVRAISRAGWNLLRLVDAVLDLSRLERQNVRISTSSMDLMPIVASACDRIRPEAARSDVTLRVEPPEAPLPSVVGDAEMLSRILDQVLSNAVKYNVTGGSVTVRFDLGSPDMVGVSIHDTGVGIPPERQDEVFKAFHRLGRENSSISGAGIGMTIARRLAEVSGCRLTFESEVGTGTTFLLTIPRTRQGRS</sequence>
<dbReference type="PRINTS" id="PR00344">
    <property type="entry name" value="BCTRLSENSOR"/>
</dbReference>
<reference evidence="10" key="1">
    <citation type="submission" date="2017-08" db="EMBL/GenBank/DDBJ databases">
        <authorList>
            <person name="Varghese N."/>
            <person name="Submissions S."/>
        </authorList>
    </citation>
    <scope>NUCLEOTIDE SEQUENCE [LARGE SCALE GENOMIC DNA]</scope>
    <source>
        <strain evidence="10">JA234</strain>
    </source>
</reference>
<evidence type="ECO:0000259" key="8">
    <source>
        <dbReference type="PROSITE" id="PS50109"/>
    </source>
</evidence>
<protein>
    <recommendedName>
        <fullName evidence="2">histidine kinase</fullName>
        <ecNumber evidence="2">2.7.13.3</ecNumber>
    </recommendedName>
</protein>
<dbReference type="EC" id="2.7.13.3" evidence="2"/>
<dbReference type="InterPro" id="IPR050736">
    <property type="entry name" value="Sensor_HK_Regulatory"/>
</dbReference>
<dbReference type="SUPFAM" id="SSF47384">
    <property type="entry name" value="Homodimeric domain of signal transducing histidine kinase"/>
    <property type="match status" value="1"/>
</dbReference>
<keyword evidence="7" id="KW-0472">Membrane</keyword>
<evidence type="ECO:0000256" key="3">
    <source>
        <dbReference type="ARBA" id="ARBA00022553"/>
    </source>
</evidence>
<keyword evidence="10" id="KW-1185">Reference proteome</keyword>
<evidence type="ECO:0000256" key="4">
    <source>
        <dbReference type="ARBA" id="ARBA00022679"/>
    </source>
</evidence>
<dbReference type="Gene3D" id="3.30.565.10">
    <property type="entry name" value="Histidine kinase-like ATPase, C-terminal domain"/>
    <property type="match status" value="1"/>
</dbReference>
<dbReference type="Pfam" id="PF22673">
    <property type="entry name" value="MCP-like_PDC_1"/>
    <property type="match status" value="1"/>
</dbReference>
<dbReference type="Proteomes" id="UP000219467">
    <property type="component" value="Unassembled WGS sequence"/>
</dbReference>
<comment type="catalytic activity">
    <reaction evidence="1">
        <text>ATP + protein L-histidine = ADP + protein N-phospho-L-histidine.</text>
        <dbReference type="EC" id="2.7.13.3"/>
    </reaction>
</comment>
<keyword evidence="7" id="KW-0812">Transmembrane</keyword>
<dbReference type="OrthoDB" id="7179697at2"/>
<accession>A0A285CSR3</accession>
<dbReference type="PANTHER" id="PTHR43711">
    <property type="entry name" value="TWO-COMPONENT HISTIDINE KINASE"/>
    <property type="match status" value="1"/>
</dbReference>
<gene>
    <name evidence="9" type="ORF">SAMN05878503_1052</name>
</gene>
<keyword evidence="6" id="KW-0902">Two-component regulatory system</keyword>
<feature type="transmembrane region" description="Helical" evidence="7">
    <location>
        <begin position="384"/>
        <end position="404"/>
    </location>
</feature>
<dbReference type="SMART" id="SM00387">
    <property type="entry name" value="HATPase_c"/>
    <property type="match status" value="1"/>
</dbReference>
<evidence type="ECO:0000313" key="9">
    <source>
        <dbReference type="EMBL" id="SNX70096.1"/>
    </source>
</evidence>
<evidence type="ECO:0000256" key="5">
    <source>
        <dbReference type="ARBA" id="ARBA00022777"/>
    </source>
</evidence>
<evidence type="ECO:0000256" key="1">
    <source>
        <dbReference type="ARBA" id="ARBA00000085"/>
    </source>
</evidence>
<dbReference type="Pfam" id="PF02518">
    <property type="entry name" value="HATPase_c"/>
    <property type="match status" value="1"/>
</dbReference>
<feature type="transmembrane region" description="Helical" evidence="7">
    <location>
        <begin position="23"/>
        <end position="44"/>
    </location>
</feature>
<keyword evidence="5 9" id="KW-0418">Kinase</keyword>
<dbReference type="CDD" id="cd00082">
    <property type="entry name" value="HisKA"/>
    <property type="match status" value="1"/>
</dbReference>
<dbReference type="Pfam" id="PF00512">
    <property type="entry name" value="HisKA"/>
    <property type="match status" value="1"/>
</dbReference>
<proteinExistence type="predicted"/>
<evidence type="ECO:0000313" key="10">
    <source>
        <dbReference type="Proteomes" id="UP000219467"/>
    </source>
</evidence>
<keyword evidence="7" id="KW-1133">Transmembrane helix</keyword>
<evidence type="ECO:0000256" key="7">
    <source>
        <dbReference type="SAM" id="Phobius"/>
    </source>
</evidence>
<evidence type="ECO:0000256" key="6">
    <source>
        <dbReference type="ARBA" id="ARBA00023012"/>
    </source>
</evidence>
<organism evidence="9 10">
    <name type="scientific">Cereibacter ovatus</name>
    <dbReference type="NCBI Taxonomy" id="439529"/>
    <lineage>
        <taxon>Bacteria</taxon>
        <taxon>Pseudomonadati</taxon>
        <taxon>Pseudomonadota</taxon>
        <taxon>Alphaproteobacteria</taxon>
        <taxon>Rhodobacterales</taxon>
        <taxon>Paracoccaceae</taxon>
        <taxon>Cereibacter</taxon>
    </lineage>
</organism>
<dbReference type="InterPro" id="IPR004358">
    <property type="entry name" value="Sig_transdc_His_kin-like_C"/>
</dbReference>
<dbReference type="AlphaFoldDB" id="A0A285CSR3"/>
<dbReference type="InterPro" id="IPR003661">
    <property type="entry name" value="HisK_dim/P_dom"/>
</dbReference>
<dbReference type="PANTHER" id="PTHR43711:SF1">
    <property type="entry name" value="HISTIDINE KINASE 1"/>
    <property type="match status" value="1"/>
</dbReference>
<name>A0A285CSR3_9RHOB</name>
<dbReference type="CDD" id="cd12913">
    <property type="entry name" value="PDC1_MCP_like"/>
    <property type="match status" value="1"/>
</dbReference>
<dbReference type="InterPro" id="IPR003594">
    <property type="entry name" value="HATPase_dom"/>
</dbReference>